<proteinExistence type="inferred from homology"/>
<keyword evidence="6 7" id="KW-0472">Membrane</keyword>
<name>A0A7V5U1Z8_9BACT</name>
<reference evidence="8" key="1">
    <citation type="journal article" date="2020" name="mSystems">
        <title>Genome- and Community-Level Interaction Insights into Carbon Utilization and Element Cycling Functions of Hydrothermarchaeota in Hydrothermal Sediment.</title>
        <authorList>
            <person name="Zhou Z."/>
            <person name="Liu Y."/>
            <person name="Xu W."/>
            <person name="Pan J."/>
            <person name="Luo Z.H."/>
            <person name="Li M."/>
        </authorList>
    </citation>
    <scope>NUCLEOTIDE SEQUENCE [LARGE SCALE GENOMIC DNA]</scope>
    <source>
        <strain evidence="8">HyVt-533</strain>
    </source>
</reference>
<feature type="transmembrane region" description="Helical" evidence="7">
    <location>
        <begin position="61"/>
        <end position="80"/>
    </location>
</feature>
<dbReference type="AlphaFoldDB" id="A0A7V5U1Z8"/>
<dbReference type="InterPro" id="IPR005524">
    <property type="entry name" value="DUF318"/>
</dbReference>
<accession>A0A7V5U1Z8</accession>
<feature type="transmembrane region" description="Helical" evidence="7">
    <location>
        <begin position="92"/>
        <end position="113"/>
    </location>
</feature>
<keyword evidence="3" id="KW-1003">Cell membrane</keyword>
<gene>
    <name evidence="8" type="ORF">ENJ96_00970</name>
</gene>
<organism evidence="8">
    <name type="scientific">Thermodesulfatator atlanticus</name>
    <dbReference type="NCBI Taxonomy" id="501497"/>
    <lineage>
        <taxon>Bacteria</taxon>
        <taxon>Pseudomonadati</taxon>
        <taxon>Thermodesulfobacteriota</taxon>
        <taxon>Thermodesulfobacteria</taxon>
        <taxon>Thermodesulfobacteriales</taxon>
        <taxon>Thermodesulfatatoraceae</taxon>
        <taxon>Thermodesulfatator</taxon>
    </lineage>
</organism>
<sequence>ALIAGVSAGLLVYFFFLPQPESPLLSGGSCAAGNGPPSANPLVRAIRYSFLELPAELTKPFVVGLLLAAALTTLLPPGFLGARVAEGPMQYLIMLLAGIPIYTCSTGSLPLAYSFYLQGFSPGSLLVFLMSGPATNVTSLVVVKKLFGLRAFLVYAASLIGTALLAGIGLDLLNQKFTLPLRPPLISEDRLSITEEISALILGVLLFYHLLRPYLTFSGG</sequence>
<dbReference type="Proteomes" id="UP000886101">
    <property type="component" value="Unassembled WGS sequence"/>
</dbReference>
<evidence type="ECO:0000256" key="2">
    <source>
        <dbReference type="ARBA" id="ARBA00006386"/>
    </source>
</evidence>
<dbReference type="PANTHER" id="PTHR34184">
    <property type="entry name" value="UPF0718 PROTEIN YCGR"/>
    <property type="match status" value="1"/>
</dbReference>
<keyword evidence="5 7" id="KW-1133">Transmembrane helix</keyword>
<feature type="non-terminal residue" evidence="8">
    <location>
        <position position="1"/>
    </location>
</feature>
<dbReference type="PANTHER" id="PTHR34184:SF4">
    <property type="entry name" value="UPF0718 PROTEIN YCGR"/>
    <property type="match status" value="1"/>
</dbReference>
<evidence type="ECO:0000256" key="6">
    <source>
        <dbReference type="ARBA" id="ARBA00023136"/>
    </source>
</evidence>
<dbReference type="EMBL" id="DROK01000030">
    <property type="protein sequence ID" value="HHI96406.1"/>
    <property type="molecule type" value="Genomic_DNA"/>
</dbReference>
<dbReference type="Pfam" id="PF03773">
    <property type="entry name" value="ArsP_1"/>
    <property type="match status" value="1"/>
</dbReference>
<feature type="transmembrane region" description="Helical" evidence="7">
    <location>
        <begin position="193"/>
        <end position="211"/>
    </location>
</feature>
<feature type="transmembrane region" description="Helical" evidence="7">
    <location>
        <begin position="125"/>
        <end position="143"/>
    </location>
</feature>
<protein>
    <recommendedName>
        <fullName evidence="9">Permease</fullName>
    </recommendedName>
</protein>
<evidence type="ECO:0008006" key="9">
    <source>
        <dbReference type="Google" id="ProtNLM"/>
    </source>
</evidence>
<dbReference type="GO" id="GO:0005886">
    <property type="term" value="C:plasma membrane"/>
    <property type="evidence" value="ECO:0007669"/>
    <property type="project" value="UniProtKB-SubCell"/>
</dbReference>
<comment type="caution">
    <text evidence="8">The sequence shown here is derived from an EMBL/GenBank/DDBJ whole genome shotgun (WGS) entry which is preliminary data.</text>
</comment>
<evidence type="ECO:0000256" key="4">
    <source>
        <dbReference type="ARBA" id="ARBA00022692"/>
    </source>
</evidence>
<comment type="subcellular location">
    <subcellularLocation>
        <location evidence="1">Cell membrane</location>
        <topology evidence="1">Multi-pass membrane protein</topology>
    </subcellularLocation>
</comment>
<feature type="transmembrane region" description="Helical" evidence="7">
    <location>
        <begin position="152"/>
        <end position="173"/>
    </location>
</feature>
<comment type="similarity">
    <text evidence="2">Belongs to the UPF0718 family.</text>
</comment>
<evidence type="ECO:0000313" key="8">
    <source>
        <dbReference type="EMBL" id="HHI96406.1"/>
    </source>
</evidence>
<evidence type="ECO:0000256" key="5">
    <source>
        <dbReference type="ARBA" id="ARBA00022989"/>
    </source>
</evidence>
<dbReference type="InterPro" id="IPR052923">
    <property type="entry name" value="UPF0718"/>
</dbReference>
<evidence type="ECO:0000256" key="7">
    <source>
        <dbReference type="SAM" id="Phobius"/>
    </source>
</evidence>
<evidence type="ECO:0000256" key="1">
    <source>
        <dbReference type="ARBA" id="ARBA00004651"/>
    </source>
</evidence>
<keyword evidence="4 7" id="KW-0812">Transmembrane</keyword>
<evidence type="ECO:0000256" key="3">
    <source>
        <dbReference type="ARBA" id="ARBA00022475"/>
    </source>
</evidence>